<dbReference type="InterPro" id="IPR043519">
    <property type="entry name" value="NT_sf"/>
</dbReference>
<feature type="region of interest" description="Disordered" evidence="13">
    <location>
        <begin position="1"/>
        <end position="25"/>
    </location>
</feature>
<reference evidence="18 19" key="1">
    <citation type="submission" date="2024-02" db="EMBL/GenBank/DDBJ databases">
        <title>De novo assembly and annotation of 12 fungi associated with fruit tree decline syndrome in Ontario, Canada.</title>
        <authorList>
            <person name="Sulman M."/>
            <person name="Ellouze W."/>
            <person name="Ilyukhin E."/>
        </authorList>
    </citation>
    <scope>NUCLEOTIDE SEQUENCE [LARGE SCALE GENOMIC DNA]</scope>
    <source>
        <strain evidence="18 19">M42-189</strain>
    </source>
</reference>
<dbReference type="SUPFAM" id="SSF81301">
    <property type="entry name" value="Nucleotidyltransferase"/>
    <property type="match status" value="1"/>
</dbReference>
<keyword evidence="6 12" id="KW-0808">Transferase</keyword>
<dbReference type="GO" id="GO:0016779">
    <property type="term" value="F:nucleotidyltransferase activity"/>
    <property type="evidence" value="ECO:0007669"/>
    <property type="project" value="UniProtKB-KW"/>
</dbReference>
<feature type="domain" description="Poly(A) polymerase RNA-binding" evidence="15">
    <location>
        <begin position="361"/>
        <end position="530"/>
    </location>
</feature>
<keyword evidence="18" id="KW-0548">Nucleotidyltransferase</keyword>
<organism evidence="18 19">
    <name type="scientific">Paraconiothyrium brasiliense</name>
    <dbReference type="NCBI Taxonomy" id="300254"/>
    <lineage>
        <taxon>Eukaryota</taxon>
        <taxon>Fungi</taxon>
        <taxon>Dikarya</taxon>
        <taxon>Ascomycota</taxon>
        <taxon>Pezizomycotina</taxon>
        <taxon>Dothideomycetes</taxon>
        <taxon>Pleosporomycetidae</taxon>
        <taxon>Pleosporales</taxon>
        <taxon>Massarineae</taxon>
        <taxon>Didymosphaeriaceae</taxon>
        <taxon>Paraconiothyrium</taxon>
    </lineage>
</organism>
<evidence type="ECO:0000256" key="3">
    <source>
        <dbReference type="ARBA" id="ARBA00004123"/>
    </source>
</evidence>
<evidence type="ECO:0000256" key="1">
    <source>
        <dbReference type="ARBA" id="ARBA00001936"/>
    </source>
</evidence>
<dbReference type="EC" id="2.7.7.19" evidence="12"/>
<comment type="catalytic activity">
    <reaction evidence="12">
        <text>RNA(n) + ATP = RNA(n)-3'-adenine ribonucleotide + diphosphate</text>
        <dbReference type="Rhea" id="RHEA:11332"/>
        <dbReference type="Rhea" id="RHEA-COMP:14527"/>
        <dbReference type="Rhea" id="RHEA-COMP:17347"/>
        <dbReference type="ChEBI" id="CHEBI:30616"/>
        <dbReference type="ChEBI" id="CHEBI:33019"/>
        <dbReference type="ChEBI" id="CHEBI:140395"/>
        <dbReference type="ChEBI" id="CHEBI:173115"/>
        <dbReference type="EC" id="2.7.7.19"/>
    </reaction>
</comment>
<dbReference type="SUPFAM" id="SSF81631">
    <property type="entry name" value="PAP/OAS1 substrate-binding domain"/>
    <property type="match status" value="1"/>
</dbReference>
<accession>A0ABR3R2Y0</accession>
<evidence type="ECO:0000256" key="11">
    <source>
        <dbReference type="ARBA" id="ARBA00023242"/>
    </source>
</evidence>
<dbReference type="InterPro" id="IPR007010">
    <property type="entry name" value="PolA_pol_RNA-bd_dom"/>
</dbReference>
<dbReference type="SUPFAM" id="SSF55003">
    <property type="entry name" value="PAP/Archaeal CCA-adding enzyme, C-terminal domain"/>
    <property type="match status" value="1"/>
</dbReference>
<dbReference type="InterPro" id="IPR014492">
    <property type="entry name" value="PolyA_polymerase"/>
</dbReference>
<evidence type="ECO:0000313" key="19">
    <source>
        <dbReference type="Proteomes" id="UP001521785"/>
    </source>
</evidence>
<keyword evidence="11 12" id="KW-0539">Nucleus</keyword>
<dbReference type="Gene3D" id="3.30.460.10">
    <property type="entry name" value="Beta Polymerase, domain 2"/>
    <property type="match status" value="1"/>
</dbReference>
<evidence type="ECO:0000256" key="13">
    <source>
        <dbReference type="SAM" id="MobiDB-lite"/>
    </source>
</evidence>
<comment type="cofactor">
    <cofactor evidence="2">
        <name>Mg(2+)</name>
        <dbReference type="ChEBI" id="CHEBI:18420"/>
    </cofactor>
</comment>
<evidence type="ECO:0000256" key="8">
    <source>
        <dbReference type="ARBA" id="ARBA00022741"/>
    </source>
</evidence>
<dbReference type="EMBL" id="JAKJXO020000011">
    <property type="protein sequence ID" value="KAL1598732.1"/>
    <property type="molecule type" value="Genomic_DNA"/>
</dbReference>
<feature type="transmembrane region" description="Helical" evidence="14">
    <location>
        <begin position="229"/>
        <end position="247"/>
    </location>
</feature>
<comment type="similarity">
    <text evidence="4 12">Belongs to the poly(A) polymerase family.</text>
</comment>
<evidence type="ECO:0000256" key="5">
    <source>
        <dbReference type="ARBA" id="ARBA00022664"/>
    </source>
</evidence>
<dbReference type="Gene3D" id="1.10.1410.10">
    <property type="match status" value="1"/>
</dbReference>
<protein>
    <recommendedName>
        <fullName evidence="12">Poly(A) polymerase</fullName>
        <ecNumber evidence="12">2.7.7.19</ecNumber>
    </recommendedName>
</protein>
<comment type="function">
    <text evidence="12">Polymerase that creates the 3'-poly(A) tail of mRNA's.</text>
</comment>
<sequence length="594" mass="66965">MTDAQPKKKWGITHPLSEAKPEPKDLKANEQLIEYLKSINNFETPEGNDRRDRVLKHLQKVTEEFVKRVGRSKNLPKSTIDNLGGKVFTYGSYTIGVHGPDSDIDTLVVAPKSVDVHDYFIHFGPTFKEMSDPKLIDSFVEVPDAFVPIIKLEYDGVDIDLIFASLPSQSSIPRDFELHDQSVLRGLDDQTIRSVNGVRTAKELLELVPQAQSFRHALRAIKVWANKRAVYGFVFGFPGGIAWALMVARVCQLYPFACGSTIIAKFFALMQQWNWPRPVMLKDLETSNILNLQIWNPLQNYSDKLHLMPVITPAYPSMCATHSVSHSTLAIMKKEFERANAIVTAIPSGTKSWADLFRRHTFFTQDHKYYLSVIASSSGDKDRFDAFSGKAQSKIRLLAKNIENGNAGGIKQLRVYMKGIDRVHRCASDTEIDEVRQGSTKYQVLAEEESKSGDQKTTVYTSTWYIGLETVPGESKLKLDISYPVSEYKRHVEEDEDVFDKGSMATKVVYTRCHELPDDLFEKGETKPAKPVKHKKDDKKKTNGTKSAKRQFAETGIEVRNVRIAKCPRLISTPEKSSKKRASDVNGIPMSTPA</sequence>
<comment type="subcellular location">
    <subcellularLocation>
        <location evidence="3 12">Nucleus</location>
    </subcellularLocation>
</comment>
<feature type="domain" description="Poly(A) polymerase nucleotidyltransferase" evidence="17">
    <location>
        <begin position="11"/>
        <end position="208"/>
    </location>
</feature>
<keyword evidence="10" id="KW-0460">Magnesium</keyword>
<name>A0ABR3R2Y0_9PLEO</name>
<evidence type="ECO:0000256" key="9">
    <source>
        <dbReference type="ARBA" id="ARBA00022840"/>
    </source>
</evidence>
<comment type="cofactor">
    <cofactor evidence="1">
        <name>Mn(2+)</name>
        <dbReference type="ChEBI" id="CHEBI:29035"/>
    </cofactor>
</comment>
<keyword evidence="14" id="KW-0812">Transmembrane</keyword>
<dbReference type="InterPro" id="IPR011068">
    <property type="entry name" value="NuclTrfase_I-like_C"/>
</dbReference>
<evidence type="ECO:0000256" key="2">
    <source>
        <dbReference type="ARBA" id="ARBA00001946"/>
    </source>
</evidence>
<dbReference type="CDD" id="cd05402">
    <property type="entry name" value="NT_PAP_TUTase"/>
    <property type="match status" value="1"/>
</dbReference>
<dbReference type="PANTHER" id="PTHR10682">
    <property type="entry name" value="POLY A POLYMERASE"/>
    <property type="match status" value="1"/>
</dbReference>
<evidence type="ECO:0000256" key="7">
    <source>
        <dbReference type="ARBA" id="ARBA00022723"/>
    </source>
</evidence>
<keyword evidence="7" id="KW-0479">Metal-binding</keyword>
<dbReference type="InterPro" id="IPR048840">
    <property type="entry name" value="PolA_pol_NTPase"/>
</dbReference>
<keyword evidence="14" id="KW-1133">Transmembrane helix</keyword>
<dbReference type="Pfam" id="PF04928">
    <property type="entry name" value="PAP_central"/>
    <property type="match status" value="1"/>
</dbReference>
<feature type="region of interest" description="Disordered" evidence="13">
    <location>
        <begin position="521"/>
        <end position="553"/>
    </location>
</feature>
<feature type="region of interest" description="Disordered" evidence="13">
    <location>
        <begin position="569"/>
        <end position="594"/>
    </location>
</feature>
<comment type="caution">
    <text evidence="18">The sequence shown here is derived from an EMBL/GenBank/DDBJ whole genome shotgun (WGS) entry which is preliminary data.</text>
</comment>
<dbReference type="PIRSF" id="PIRSF018425">
    <property type="entry name" value="PolyA_polymerase"/>
    <property type="match status" value="1"/>
</dbReference>
<keyword evidence="8 12" id="KW-0547">Nucleotide-binding</keyword>
<evidence type="ECO:0000256" key="10">
    <source>
        <dbReference type="ARBA" id="ARBA00022842"/>
    </source>
</evidence>
<evidence type="ECO:0000256" key="6">
    <source>
        <dbReference type="ARBA" id="ARBA00022679"/>
    </source>
</evidence>
<keyword evidence="9 12" id="KW-0067">ATP-binding</keyword>
<feature type="domain" description="Poly(A) polymerase central" evidence="16">
    <location>
        <begin position="213"/>
        <end position="358"/>
    </location>
</feature>
<evidence type="ECO:0000259" key="15">
    <source>
        <dbReference type="Pfam" id="PF04926"/>
    </source>
</evidence>
<keyword evidence="19" id="KW-1185">Reference proteome</keyword>
<evidence type="ECO:0000256" key="4">
    <source>
        <dbReference type="ARBA" id="ARBA00010912"/>
    </source>
</evidence>
<dbReference type="Pfam" id="PF20750">
    <property type="entry name" value="PAP_NTPase"/>
    <property type="match status" value="1"/>
</dbReference>
<keyword evidence="14" id="KW-0472">Membrane</keyword>
<dbReference type="Pfam" id="PF04926">
    <property type="entry name" value="PAP_RNA-bind"/>
    <property type="match status" value="1"/>
</dbReference>
<proteinExistence type="inferred from homology"/>
<keyword evidence="5 12" id="KW-0507">mRNA processing</keyword>
<evidence type="ECO:0000259" key="16">
    <source>
        <dbReference type="Pfam" id="PF04928"/>
    </source>
</evidence>
<dbReference type="InterPro" id="IPR007012">
    <property type="entry name" value="PolA_pol_cen_dom"/>
</dbReference>
<evidence type="ECO:0000256" key="12">
    <source>
        <dbReference type="PIRNR" id="PIRNR018425"/>
    </source>
</evidence>
<evidence type="ECO:0000259" key="17">
    <source>
        <dbReference type="Pfam" id="PF20750"/>
    </source>
</evidence>
<dbReference type="Proteomes" id="UP001521785">
    <property type="component" value="Unassembled WGS sequence"/>
</dbReference>
<dbReference type="PANTHER" id="PTHR10682:SF10">
    <property type="entry name" value="POLYNUCLEOTIDE ADENYLYLTRANSFERASE"/>
    <property type="match status" value="1"/>
</dbReference>
<gene>
    <name evidence="18" type="primary">PAP1</name>
    <name evidence="18" type="ORF">SLS60_007873</name>
</gene>
<evidence type="ECO:0000256" key="14">
    <source>
        <dbReference type="SAM" id="Phobius"/>
    </source>
</evidence>
<dbReference type="Gene3D" id="3.30.70.590">
    <property type="entry name" value="Poly(A) polymerase predicted RNA binding domain"/>
    <property type="match status" value="1"/>
</dbReference>
<evidence type="ECO:0000313" key="18">
    <source>
        <dbReference type="EMBL" id="KAL1598732.1"/>
    </source>
</evidence>